<keyword evidence="1" id="KW-1133">Transmembrane helix</keyword>
<reference evidence="2 3" key="1">
    <citation type="journal article" date="2024" name="bioRxiv">
        <title>A reference genome for Trichogramma kaykai: A tiny desert-dwelling parasitoid wasp with competing sex-ratio distorters.</title>
        <authorList>
            <person name="Culotta J."/>
            <person name="Lindsey A.R."/>
        </authorList>
    </citation>
    <scope>NUCLEOTIDE SEQUENCE [LARGE SCALE GENOMIC DNA]</scope>
    <source>
        <strain evidence="2 3">KSX58</strain>
    </source>
</reference>
<comment type="caution">
    <text evidence="2">The sequence shown here is derived from an EMBL/GenBank/DDBJ whole genome shotgun (WGS) entry which is preliminary data.</text>
</comment>
<keyword evidence="1" id="KW-0472">Membrane</keyword>
<feature type="transmembrane region" description="Helical" evidence="1">
    <location>
        <begin position="12"/>
        <end position="32"/>
    </location>
</feature>
<protein>
    <submittedName>
        <fullName evidence="2">Uncharacterized protein</fullName>
    </submittedName>
</protein>
<proteinExistence type="predicted"/>
<keyword evidence="3" id="KW-1185">Reference proteome</keyword>
<evidence type="ECO:0000313" key="2">
    <source>
        <dbReference type="EMBL" id="KAL3403043.1"/>
    </source>
</evidence>
<sequence>MIEFGFDKVVTITLPLMIIITLVFSDSGVLCARDFMSEREELNDVLSRGVKRIYAVIFKRCAAAASAAKPRRRPYKRLSLYMTNYTKYISKTTLIFLPTHSRLYTSRLPPSCVAFSLALARNKRATSTQRGAAFL</sequence>
<dbReference type="AlphaFoldDB" id="A0ABD2XCH4"/>
<accession>A0ABD2XCH4</accession>
<gene>
    <name evidence="2" type="ORF">TKK_004183</name>
</gene>
<keyword evidence="1" id="KW-0812">Transmembrane</keyword>
<evidence type="ECO:0000256" key="1">
    <source>
        <dbReference type="SAM" id="Phobius"/>
    </source>
</evidence>
<evidence type="ECO:0000313" key="3">
    <source>
        <dbReference type="Proteomes" id="UP001627154"/>
    </source>
</evidence>
<name>A0ABD2XCH4_9HYME</name>
<dbReference type="Proteomes" id="UP001627154">
    <property type="component" value="Unassembled WGS sequence"/>
</dbReference>
<dbReference type="EMBL" id="JBJJXI010000032">
    <property type="protein sequence ID" value="KAL3403043.1"/>
    <property type="molecule type" value="Genomic_DNA"/>
</dbReference>
<organism evidence="2 3">
    <name type="scientific">Trichogramma kaykai</name>
    <dbReference type="NCBI Taxonomy" id="54128"/>
    <lineage>
        <taxon>Eukaryota</taxon>
        <taxon>Metazoa</taxon>
        <taxon>Ecdysozoa</taxon>
        <taxon>Arthropoda</taxon>
        <taxon>Hexapoda</taxon>
        <taxon>Insecta</taxon>
        <taxon>Pterygota</taxon>
        <taxon>Neoptera</taxon>
        <taxon>Endopterygota</taxon>
        <taxon>Hymenoptera</taxon>
        <taxon>Apocrita</taxon>
        <taxon>Proctotrupomorpha</taxon>
        <taxon>Chalcidoidea</taxon>
        <taxon>Trichogrammatidae</taxon>
        <taxon>Trichogramma</taxon>
    </lineage>
</organism>